<protein>
    <submittedName>
        <fullName evidence="1">Uncharacterized protein</fullName>
    </submittedName>
</protein>
<dbReference type="Proteomes" id="UP001234297">
    <property type="component" value="Chromosome 1"/>
</dbReference>
<evidence type="ECO:0000313" key="2">
    <source>
        <dbReference type="Proteomes" id="UP001234297"/>
    </source>
</evidence>
<gene>
    <name evidence="1" type="ORF">MRB53_003334</name>
</gene>
<sequence length="69" mass="7632">MTNTSILFTDSFSVTLPAAYKVETCGVTTISLALLNYNISEPRNRKPTPNFLLSGFDVKIYLICSVGFH</sequence>
<organism evidence="1 2">
    <name type="scientific">Persea americana</name>
    <name type="common">Avocado</name>
    <dbReference type="NCBI Taxonomy" id="3435"/>
    <lineage>
        <taxon>Eukaryota</taxon>
        <taxon>Viridiplantae</taxon>
        <taxon>Streptophyta</taxon>
        <taxon>Embryophyta</taxon>
        <taxon>Tracheophyta</taxon>
        <taxon>Spermatophyta</taxon>
        <taxon>Magnoliopsida</taxon>
        <taxon>Magnoliidae</taxon>
        <taxon>Laurales</taxon>
        <taxon>Lauraceae</taxon>
        <taxon>Persea</taxon>
    </lineage>
</organism>
<reference evidence="1 2" key="1">
    <citation type="journal article" date="2022" name="Hortic Res">
        <title>A haplotype resolved chromosomal level avocado genome allows analysis of novel avocado genes.</title>
        <authorList>
            <person name="Nath O."/>
            <person name="Fletcher S.J."/>
            <person name="Hayward A."/>
            <person name="Shaw L.M."/>
            <person name="Masouleh A.K."/>
            <person name="Furtado A."/>
            <person name="Henry R.J."/>
            <person name="Mitter N."/>
        </authorList>
    </citation>
    <scope>NUCLEOTIDE SEQUENCE [LARGE SCALE GENOMIC DNA]</scope>
    <source>
        <strain evidence="2">cv. Hass</strain>
    </source>
</reference>
<proteinExistence type="predicted"/>
<evidence type="ECO:0000313" key="1">
    <source>
        <dbReference type="EMBL" id="KAJ8650311.1"/>
    </source>
</evidence>
<keyword evidence="2" id="KW-1185">Reference proteome</keyword>
<name>A0ACC2MXA9_PERAE</name>
<dbReference type="EMBL" id="CM056809">
    <property type="protein sequence ID" value="KAJ8650311.1"/>
    <property type="molecule type" value="Genomic_DNA"/>
</dbReference>
<accession>A0ACC2MXA9</accession>
<comment type="caution">
    <text evidence="1">The sequence shown here is derived from an EMBL/GenBank/DDBJ whole genome shotgun (WGS) entry which is preliminary data.</text>
</comment>